<name>A0ABW9Z929_9FLAO</name>
<evidence type="ECO:0000313" key="3">
    <source>
        <dbReference type="Proteomes" id="UP000798602"/>
    </source>
</evidence>
<sequence length="53" mass="5764">MKIENSGLIEEMIFFALLDTDNDDREKVDEPLEDWGDIDPNGGDAPTAPGSAV</sequence>
<feature type="region of interest" description="Disordered" evidence="1">
    <location>
        <begin position="21"/>
        <end position="53"/>
    </location>
</feature>
<reference evidence="3" key="1">
    <citation type="submission" date="2020-01" db="EMBL/GenBank/DDBJ databases">
        <title>Sphingomonas sp. strain CSW-10.</title>
        <authorList>
            <person name="Chen W.-M."/>
        </authorList>
    </citation>
    <scope>NUCLEOTIDE SEQUENCE [LARGE SCALE GENOMIC DNA]</scope>
    <source>
        <strain evidence="3">NST-5</strain>
    </source>
</reference>
<evidence type="ECO:0000256" key="1">
    <source>
        <dbReference type="SAM" id="MobiDB-lite"/>
    </source>
</evidence>
<comment type="caution">
    <text evidence="2">The sequence shown here is derived from an EMBL/GenBank/DDBJ whole genome shotgun (WGS) entry which is preliminary data.</text>
</comment>
<organism evidence="2 3">
    <name type="scientific">Flavobacterium ichthyis</name>
    <dbReference type="NCBI Taxonomy" id="2698827"/>
    <lineage>
        <taxon>Bacteria</taxon>
        <taxon>Pseudomonadati</taxon>
        <taxon>Bacteroidota</taxon>
        <taxon>Flavobacteriia</taxon>
        <taxon>Flavobacteriales</taxon>
        <taxon>Flavobacteriaceae</taxon>
        <taxon>Flavobacterium</taxon>
    </lineage>
</organism>
<proteinExistence type="predicted"/>
<evidence type="ECO:0000313" key="2">
    <source>
        <dbReference type="EMBL" id="NBL63585.1"/>
    </source>
</evidence>
<dbReference type="Proteomes" id="UP000798602">
    <property type="component" value="Unassembled WGS sequence"/>
</dbReference>
<protein>
    <submittedName>
        <fullName evidence="2">Uncharacterized protein</fullName>
    </submittedName>
</protein>
<dbReference type="RefSeq" id="WP_166535424.1">
    <property type="nucleotide sequence ID" value="NZ_JAABLM010000001.1"/>
</dbReference>
<accession>A0ABW9Z929</accession>
<dbReference type="EMBL" id="JAABLM010000001">
    <property type="protein sequence ID" value="NBL63585.1"/>
    <property type="molecule type" value="Genomic_DNA"/>
</dbReference>
<gene>
    <name evidence="2" type="ORF">GV828_00035</name>
</gene>
<keyword evidence="3" id="KW-1185">Reference proteome</keyword>